<organism evidence="7 8">
    <name type="scientific">Prosthecobacter dejongeii</name>
    <dbReference type="NCBI Taxonomy" id="48465"/>
    <lineage>
        <taxon>Bacteria</taxon>
        <taxon>Pseudomonadati</taxon>
        <taxon>Verrucomicrobiota</taxon>
        <taxon>Verrucomicrobiia</taxon>
        <taxon>Verrucomicrobiales</taxon>
        <taxon>Verrucomicrobiaceae</taxon>
        <taxon>Prosthecobacter</taxon>
    </lineage>
</organism>
<sequence length="833" mass="93156">MNTTLDPMTASSKTLCSSSLTTDGKLVWLTHARRACKRIPPLWPLQSFVAVNPFVGLTDRPFVEVCELMQRVTKGGMLMSVEYFRQQFASGRINSRDLEEALARSDSELTVAQLLGWLKQPEMDPGAGIQSVAEIATASSKKNWSDFVTQEVSKWCACYCDEGQAAWRMPWKNQPLYTAWKKAYAIDATPRLLGLGGIHQVLNELPDKSCEAIPVMLDTLAVNADKVEDYLHRLLMTLPGWSSYLQYQAGRQGMCKDSLLDLLAVLLVFEVTLMKQFKTSGIHETWFHALTGVKPETGLMIQKQTLWHTALEIGFQRELCGQFKKAPQDRMTPGKARPAVQAVFCIDVRSEVMRRSLECVSAEVETLGFAGFFGMPIEHVPLGQRHAESRLPVLIAPKYRVREQPVCATPEEERLVRVKQQMARCTAYSWNAFRTSAVSSFSFVEAAGVSYAWHLLRDSFQWGPWVDKTKESCCTELILNSPNSLPNNPRDTSFKAGGIPWDDQVQLALAALKNMGLTENFARLVVLCGHGSNTKNNPYAAGLDCGACGGHAGDINARVATTILNEASVRRALEKEGFFIPCDTYFIAALHDTTTDVVRLLDAEKVPPSHELDVQQLRLWFADATRRCRDERAPSLGIYEKGGLQVENLIIERSRDWSQVRPEWGLVNNAAFIVAPRARTQALNLHGRVFLHNYDHQSDSTGSTLELIMTAPMIVTSWINLQYFASTVNHRLWGSGSKVTHNVVGTFGVQQGNGGDLQSGLPIQSLHNGDAWMHEPLRLSVFIEAPRVNIEHVLAKHENVRQLVNHGWLHLYALEEEGKIISRRDLNGNWQMA</sequence>
<protein>
    <recommendedName>
        <fullName evidence="6">Probable inorganic carbon transporter subunit DabA</fullName>
    </recommendedName>
</protein>
<proteinExistence type="inferred from homology"/>
<dbReference type="PANTHER" id="PTHR38344:SF1">
    <property type="entry name" value="INORGANIC CARBON TRANSPORTER SUBUNIT DABA-RELATED"/>
    <property type="match status" value="1"/>
</dbReference>
<comment type="cofactor">
    <cofactor evidence="6">
        <name>Zn(2+)</name>
        <dbReference type="ChEBI" id="CHEBI:29105"/>
    </cofactor>
</comment>
<dbReference type="Pfam" id="PF10070">
    <property type="entry name" value="DabA"/>
    <property type="match status" value="1"/>
</dbReference>
<dbReference type="Proteomes" id="UP000534294">
    <property type="component" value="Unassembled WGS sequence"/>
</dbReference>
<feature type="binding site" evidence="6">
    <location>
        <position position="345"/>
    </location>
    <ligand>
        <name>Zn(2+)</name>
        <dbReference type="ChEBI" id="CHEBI:29105"/>
    </ligand>
</feature>
<dbReference type="PANTHER" id="PTHR38344">
    <property type="entry name" value="UPF0753 PROTEIN AQ_863"/>
    <property type="match status" value="1"/>
</dbReference>
<evidence type="ECO:0000313" key="7">
    <source>
        <dbReference type="EMBL" id="MBB5037355.1"/>
    </source>
</evidence>
<dbReference type="InterPro" id="IPR018752">
    <property type="entry name" value="DabA"/>
</dbReference>
<comment type="function">
    <text evidence="6">Part of an energy-coupled inorganic carbon pump.</text>
</comment>
<comment type="subunit">
    <text evidence="6">Forms a complex with DabB.</text>
</comment>
<gene>
    <name evidence="6" type="primary">dabA</name>
    <name evidence="7" type="ORF">HNQ64_001597</name>
</gene>
<comment type="subcellular location">
    <subcellularLocation>
        <location evidence="6">Cell membrane</location>
        <topology evidence="6">Peripheral membrane protein</topology>
    </subcellularLocation>
</comment>
<name>A0A7W8DPN9_9BACT</name>
<feature type="binding site" evidence="6">
    <location>
        <position position="530"/>
    </location>
    <ligand>
        <name>Zn(2+)</name>
        <dbReference type="ChEBI" id="CHEBI:29105"/>
    </ligand>
</feature>
<comment type="similarity">
    <text evidence="6">Belongs to the inorganic carbon transporter (TC 9.A.2) DabA family.</text>
</comment>
<reference evidence="7 8" key="1">
    <citation type="submission" date="2020-08" db="EMBL/GenBank/DDBJ databases">
        <title>Genomic Encyclopedia of Type Strains, Phase IV (KMG-IV): sequencing the most valuable type-strain genomes for metagenomic binning, comparative biology and taxonomic classification.</title>
        <authorList>
            <person name="Goeker M."/>
        </authorList>
    </citation>
    <scope>NUCLEOTIDE SEQUENCE [LARGE SCALE GENOMIC DNA]</scope>
    <source>
        <strain evidence="7 8">DSM 12251</strain>
    </source>
</reference>
<dbReference type="HAMAP" id="MF_01871">
    <property type="entry name" value="DabA"/>
    <property type="match status" value="1"/>
</dbReference>
<evidence type="ECO:0000256" key="2">
    <source>
        <dbReference type="ARBA" id="ARBA00022475"/>
    </source>
</evidence>
<feature type="binding site" evidence="6">
    <location>
        <position position="347"/>
    </location>
    <ligand>
        <name>Zn(2+)</name>
        <dbReference type="ChEBI" id="CHEBI:29105"/>
    </ligand>
</feature>
<keyword evidence="5 6" id="KW-0472">Membrane</keyword>
<keyword evidence="2 6" id="KW-1003">Cell membrane</keyword>
<evidence type="ECO:0000256" key="4">
    <source>
        <dbReference type="ARBA" id="ARBA00022833"/>
    </source>
</evidence>
<comment type="caution">
    <text evidence="7">The sequence shown here is derived from an EMBL/GenBank/DDBJ whole genome shotgun (WGS) entry which is preliminary data.</text>
</comment>
<evidence type="ECO:0000256" key="1">
    <source>
        <dbReference type="ARBA" id="ARBA00022448"/>
    </source>
</evidence>
<dbReference type="GO" id="GO:0008270">
    <property type="term" value="F:zinc ion binding"/>
    <property type="evidence" value="ECO:0007669"/>
    <property type="project" value="UniProtKB-UniRule"/>
</dbReference>
<dbReference type="RefSeq" id="WP_184207163.1">
    <property type="nucleotide sequence ID" value="NZ_JACHIF010000002.1"/>
</dbReference>
<evidence type="ECO:0000313" key="8">
    <source>
        <dbReference type="Proteomes" id="UP000534294"/>
    </source>
</evidence>
<feature type="binding site" evidence="6">
    <location>
        <position position="545"/>
    </location>
    <ligand>
        <name>Zn(2+)</name>
        <dbReference type="ChEBI" id="CHEBI:29105"/>
    </ligand>
</feature>
<keyword evidence="1 6" id="KW-0813">Transport</keyword>
<evidence type="ECO:0000256" key="3">
    <source>
        <dbReference type="ARBA" id="ARBA00022723"/>
    </source>
</evidence>
<keyword evidence="3 6" id="KW-0479">Metal-binding</keyword>
<keyword evidence="4 6" id="KW-0862">Zinc</keyword>
<evidence type="ECO:0000256" key="6">
    <source>
        <dbReference type="HAMAP-Rule" id="MF_01871"/>
    </source>
</evidence>
<dbReference type="GO" id="GO:0005886">
    <property type="term" value="C:plasma membrane"/>
    <property type="evidence" value="ECO:0007669"/>
    <property type="project" value="UniProtKB-SubCell"/>
</dbReference>
<accession>A0A7W8DPN9</accession>
<evidence type="ECO:0000256" key="5">
    <source>
        <dbReference type="ARBA" id="ARBA00023136"/>
    </source>
</evidence>
<dbReference type="EMBL" id="JACHIF010000002">
    <property type="protein sequence ID" value="MBB5037355.1"/>
    <property type="molecule type" value="Genomic_DNA"/>
</dbReference>
<keyword evidence="8" id="KW-1185">Reference proteome</keyword>
<dbReference type="AlphaFoldDB" id="A0A7W8DPN9"/>